<evidence type="ECO:0000313" key="9">
    <source>
        <dbReference type="Proteomes" id="UP000243542"/>
    </source>
</evidence>
<name>A0A2A9FIL3_9PSEU</name>
<dbReference type="InterPro" id="IPR029510">
    <property type="entry name" value="Ald_DH_CS_GLU"/>
</dbReference>
<dbReference type="InterPro" id="IPR015590">
    <property type="entry name" value="Aldehyde_DH_dom"/>
</dbReference>
<keyword evidence="9" id="KW-1185">Reference proteome</keyword>
<comment type="similarity">
    <text evidence="1 6">Belongs to the aldehyde dehydrogenase family.</text>
</comment>
<comment type="caution">
    <text evidence="8">The sequence shown here is derived from an EMBL/GenBank/DDBJ whole genome shotgun (WGS) entry which is preliminary data.</text>
</comment>
<protein>
    <submittedName>
        <fullName evidence="8">Betaine-aldehyde dehydrogenase</fullName>
    </submittedName>
</protein>
<dbReference type="GO" id="GO:0016620">
    <property type="term" value="F:oxidoreductase activity, acting on the aldehyde or oxo group of donors, NAD or NADP as acceptor"/>
    <property type="evidence" value="ECO:0007669"/>
    <property type="project" value="InterPro"/>
</dbReference>
<dbReference type="PANTHER" id="PTHR43860">
    <property type="entry name" value="BETAINE ALDEHYDE DEHYDROGENASE"/>
    <property type="match status" value="1"/>
</dbReference>
<dbReference type="InterPro" id="IPR016160">
    <property type="entry name" value="Ald_DH_CS_CYS"/>
</dbReference>
<organism evidence="8 9">
    <name type="scientific">Amycolatopsis sulphurea</name>
    <dbReference type="NCBI Taxonomy" id="76022"/>
    <lineage>
        <taxon>Bacteria</taxon>
        <taxon>Bacillati</taxon>
        <taxon>Actinomycetota</taxon>
        <taxon>Actinomycetes</taxon>
        <taxon>Pseudonocardiales</taxon>
        <taxon>Pseudonocardiaceae</taxon>
        <taxon>Amycolatopsis</taxon>
    </lineage>
</organism>
<dbReference type="SUPFAM" id="SSF53720">
    <property type="entry name" value="ALDH-like"/>
    <property type="match status" value="1"/>
</dbReference>
<dbReference type="PROSITE" id="PS00070">
    <property type="entry name" value="ALDEHYDE_DEHYDR_CYS"/>
    <property type="match status" value="1"/>
</dbReference>
<dbReference type="Gene3D" id="3.40.605.10">
    <property type="entry name" value="Aldehyde Dehydrogenase, Chain A, domain 1"/>
    <property type="match status" value="1"/>
</dbReference>
<dbReference type="InterPro" id="IPR016162">
    <property type="entry name" value="Ald_DH_N"/>
</dbReference>
<keyword evidence="2 6" id="KW-0560">Oxidoreductase</keyword>
<dbReference type="EMBL" id="PDJK01000002">
    <property type="protein sequence ID" value="PFG50988.1"/>
    <property type="molecule type" value="Genomic_DNA"/>
</dbReference>
<feature type="domain" description="Aldehyde dehydrogenase" evidence="7">
    <location>
        <begin position="10"/>
        <end position="473"/>
    </location>
</feature>
<evidence type="ECO:0000256" key="5">
    <source>
        <dbReference type="PROSITE-ProRule" id="PRU10007"/>
    </source>
</evidence>
<proteinExistence type="inferred from homology"/>
<dbReference type="Gene3D" id="3.40.309.10">
    <property type="entry name" value="Aldehyde Dehydrogenase, Chain A, domain 2"/>
    <property type="match status" value="1"/>
</dbReference>
<dbReference type="FunFam" id="3.40.309.10:FF:000012">
    <property type="entry name" value="Betaine aldehyde dehydrogenase"/>
    <property type="match status" value="1"/>
</dbReference>
<evidence type="ECO:0000256" key="4">
    <source>
        <dbReference type="ARBA" id="ARBA00037921"/>
    </source>
</evidence>
<feature type="active site" evidence="5">
    <location>
        <position position="246"/>
    </location>
</feature>
<dbReference type="Proteomes" id="UP000243542">
    <property type="component" value="Unassembled WGS sequence"/>
</dbReference>
<sequence length="487" mass="51594">MTDLFLDGVWSAGSRGSTEVLNPFDASVLQQVALAGQDDVDAAVTAARRAFGDPGWWATGAGDRAALLHRIADLLQRDRDELARVESLDTGKTLTEGGIDVDDVVAVFRYYAAAIAADAGRVVDTGDASAVSRIVHEPVGVCALIAPWNYPLLQICWKIAPALAAGNTMVLKPSEVTPLSTIRLVRLLEEAGVPAGVVNLVLGPGDVGAMLTGHPGVDLISFTGGFATGEKIMAAAARGVRRVALELGGKNPNVVFEDADFATAVDYALAAAFVHSGQVCSAGARLIVQEGVHDRFVAELAARADRIRLGSGLDPATECGPLVSEPHRAKVERYIAGALEDGAVLRAGGGRPPEPELSKGFFLRPTVFDRCTRDMAVVREEVFGPVVTVETFRTEAEAIELANDTDYGLAGAVWTADAGRAQRVAGALRHGTVWINDYHPYLPQAEWGGFGKSGVGRELGPSGLDEYRESKHIYHNIDPAPQRWFAG</sequence>
<dbReference type="RefSeq" id="WP_098515309.1">
    <property type="nucleotide sequence ID" value="NZ_JBIAKZ010000044.1"/>
</dbReference>
<evidence type="ECO:0000259" key="7">
    <source>
        <dbReference type="Pfam" id="PF00171"/>
    </source>
</evidence>
<dbReference type="PROSITE" id="PS00687">
    <property type="entry name" value="ALDEHYDE_DEHYDR_GLU"/>
    <property type="match status" value="1"/>
</dbReference>
<reference evidence="8 9" key="1">
    <citation type="submission" date="2017-10" db="EMBL/GenBank/DDBJ databases">
        <title>Sequencing the genomes of 1000 actinobacteria strains.</title>
        <authorList>
            <person name="Klenk H.-P."/>
        </authorList>
    </citation>
    <scope>NUCLEOTIDE SEQUENCE [LARGE SCALE GENOMIC DNA]</scope>
    <source>
        <strain evidence="8 9">DSM 46092</strain>
    </source>
</reference>
<dbReference type="Pfam" id="PF00171">
    <property type="entry name" value="Aldedh"/>
    <property type="match status" value="1"/>
</dbReference>
<evidence type="ECO:0000256" key="6">
    <source>
        <dbReference type="RuleBase" id="RU003345"/>
    </source>
</evidence>
<dbReference type="AlphaFoldDB" id="A0A2A9FIL3"/>
<accession>A0A2A9FIL3</accession>
<evidence type="ECO:0000256" key="1">
    <source>
        <dbReference type="ARBA" id="ARBA00009986"/>
    </source>
</evidence>
<dbReference type="PANTHER" id="PTHR43860:SF2">
    <property type="entry name" value="BETAINE ALDEHYDE DEHYDROGENASE-RELATED"/>
    <property type="match status" value="1"/>
</dbReference>
<evidence type="ECO:0000256" key="2">
    <source>
        <dbReference type="ARBA" id="ARBA00023002"/>
    </source>
</evidence>
<dbReference type="FunFam" id="3.40.605.10:FF:000007">
    <property type="entry name" value="NAD/NADP-dependent betaine aldehyde dehydrogenase"/>
    <property type="match status" value="1"/>
</dbReference>
<keyword evidence="3" id="KW-0520">NAD</keyword>
<gene>
    <name evidence="8" type="ORF">ATK36_6251</name>
</gene>
<dbReference type="InterPro" id="IPR016161">
    <property type="entry name" value="Ald_DH/histidinol_DH"/>
</dbReference>
<dbReference type="InterPro" id="IPR016163">
    <property type="entry name" value="Ald_DH_C"/>
</dbReference>
<evidence type="ECO:0000256" key="3">
    <source>
        <dbReference type="ARBA" id="ARBA00023027"/>
    </source>
</evidence>
<comment type="pathway">
    <text evidence="4">Amine and polyamine biosynthesis; betaine biosynthesis via choline pathway; betaine from betaine aldehyde: step 1/1.</text>
</comment>
<evidence type="ECO:0000313" key="8">
    <source>
        <dbReference type="EMBL" id="PFG50988.1"/>
    </source>
</evidence>